<keyword evidence="3" id="KW-0067">ATP-binding</keyword>
<accession>T0PJ95</accession>
<dbReference type="AlphaFoldDB" id="T0PJ95"/>
<protein>
    <recommendedName>
        <fullName evidence="5">KEN domain-containing protein</fullName>
    </recommendedName>
</protein>
<dbReference type="InterPro" id="IPR045133">
    <property type="entry name" value="IRE1/2-like"/>
</dbReference>
<dbReference type="RefSeq" id="XP_008621130.1">
    <property type="nucleotide sequence ID" value="XM_008622908.1"/>
</dbReference>
<proteinExistence type="predicted"/>
<evidence type="ECO:0000256" key="4">
    <source>
        <dbReference type="SAM" id="MobiDB-lite"/>
    </source>
</evidence>
<dbReference type="VEuPathDB" id="FungiDB:SDRG_16690"/>
<dbReference type="GO" id="GO:0051082">
    <property type="term" value="F:unfolded protein binding"/>
    <property type="evidence" value="ECO:0007669"/>
    <property type="project" value="TreeGrafter"/>
</dbReference>
<feature type="compositionally biased region" description="Low complexity" evidence="4">
    <location>
        <begin position="63"/>
        <end position="87"/>
    </location>
</feature>
<organism evidence="6 7">
    <name type="scientific">Saprolegnia diclina (strain VS20)</name>
    <dbReference type="NCBI Taxonomy" id="1156394"/>
    <lineage>
        <taxon>Eukaryota</taxon>
        <taxon>Sar</taxon>
        <taxon>Stramenopiles</taxon>
        <taxon>Oomycota</taxon>
        <taxon>Saprolegniomycetes</taxon>
        <taxon>Saprolegniales</taxon>
        <taxon>Saprolegniaceae</taxon>
        <taxon>Saprolegnia</taxon>
    </lineage>
</organism>
<dbReference type="InterPro" id="IPR038357">
    <property type="entry name" value="KEN_sf"/>
</dbReference>
<keyword evidence="2" id="KW-0547">Nucleotide-binding</keyword>
<evidence type="ECO:0000259" key="5">
    <source>
        <dbReference type="Pfam" id="PF06479"/>
    </source>
</evidence>
<dbReference type="Pfam" id="PF06479">
    <property type="entry name" value="Ribonuc_2-5A"/>
    <property type="match status" value="1"/>
</dbReference>
<dbReference type="GO" id="GO:0004521">
    <property type="term" value="F:RNA endonuclease activity"/>
    <property type="evidence" value="ECO:0007669"/>
    <property type="project" value="InterPro"/>
</dbReference>
<dbReference type="GO" id="GO:0006397">
    <property type="term" value="P:mRNA processing"/>
    <property type="evidence" value="ECO:0007669"/>
    <property type="project" value="InterPro"/>
</dbReference>
<dbReference type="GO" id="GO:0004674">
    <property type="term" value="F:protein serine/threonine kinase activity"/>
    <property type="evidence" value="ECO:0007669"/>
    <property type="project" value="InterPro"/>
</dbReference>
<dbReference type="GO" id="GO:0005524">
    <property type="term" value="F:ATP binding"/>
    <property type="evidence" value="ECO:0007669"/>
    <property type="project" value="UniProtKB-KW"/>
</dbReference>
<name>T0PJ95_SAPDV</name>
<dbReference type="eggNOG" id="KOG1027">
    <property type="taxonomic scope" value="Eukaryota"/>
</dbReference>
<dbReference type="STRING" id="1156394.T0PJ95"/>
<evidence type="ECO:0000256" key="3">
    <source>
        <dbReference type="ARBA" id="ARBA00022840"/>
    </source>
</evidence>
<dbReference type="SUPFAM" id="SSF56112">
    <property type="entry name" value="Protein kinase-like (PK-like)"/>
    <property type="match status" value="1"/>
</dbReference>
<evidence type="ECO:0000313" key="7">
    <source>
        <dbReference type="Proteomes" id="UP000030762"/>
    </source>
</evidence>
<dbReference type="InParanoid" id="T0PJ95"/>
<keyword evidence="7" id="KW-1185">Reference proteome</keyword>
<feature type="region of interest" description="Disordered" evidence="4">
    <location>
        <begin position="1"/>
        <end position="102"/>
    </location>
</feature>
<dbReference type="EMBL" id="JH767277">
    <property type="protein sequence ID" value="EQC25444.1"/>
    <property type="molecule type" value="Genomic_DNA"/>
</dbReference>
<evidence type="ECO:0000256" key="2">
    <source>
        <dbReference type="ARBA" id="ARBA00022741"/>
    </source>
</evidence>
<sequence length="434" mass="47903">MTSNHAHAFARQCNGSDESRPGASAPPTTSPPVHRTLNLGARRPPSFSAMPLFAPPAPAQMIAPRTTASAQTTASRTTAPAQTTTPANGALDRTATSPPLPTVPPLPPTATCGMEQHEKWGTVLRHHVPNATDAERFHYDLARFQRKNAAPIHTFVRFLGADASGLFFEEPGVAWSAAFDRGWPGRDASWSRLQFLRDVTDAIAFLHRHMRVHGGLTPAHCFVDRHFTAGKVYVAPATTAISAFTAPEVGAGGSYDLFAADVYSLGCVLRSVRGLDMSYEASDLIECMTNIAPQQRPTMATVVQHPVWWTTQEKLRYLQDIARYDVDHARVAICKRMRLPYQWQSKIPPVALVAMNEHRTYNNTVFALVRWIRNFKEHGRDHEPSTWLALHTAVGDTRIVDVTDLAFQDACLGAFVEKAFPSLVLDLWRNLPVS</sequence>
<evidence type="ECO:0000313" key="6">
    <source>
        <dbReference type="EMBL" id="EQC25444.1"/>
    </source>
</evidence>
<dbReference type="PANTHER" id="PTHR13954">
    <property type="entry name" value="IRE1-RELATED"/>
    <property type="match status" value="1"/>
</dbReference>
<dbReference type="OrthoDB" id="63989at2759"/>
<dbReference type="InterPro" id="IPR011009">
    <property type="entry name" value="Kinase-like_dom_sf"/>
</dbReference>
<dbReference type="Gene3D" id="1.10.510.10">
    <property type="entry name" value="Transferase(Phosphotransferase) domain 1"/>
    <property type="match status" value="1"/>
</dbReference>
<feature type="domain" description="KEN" evidence="5">
    <location>
        <begin position="341"/>
        <end position="428"/>
    </location>
</feature>
<evidence type="ECO:0000256" key="1">
    <source>
        <dbReference type="ARBA" id="ARBA00022729"/>
    </source>
</evidence>
<dbReference type="Gene3D" id="1.20.1440.180">
    <property type="entry name" value="KEN domain"/>
    <property type="match status" value="1"/>
</dbReference>
<keyword evidence="1" id="KW-0732">Signal</keyword>
<dbReference type="GeneID" id="19957417"/>
<reference evidence="6 7" key="1">
    <citation type="submission" date="2012-04" db="EMBL/GenBank/DDBJ databases">
        <title>The Genome Sequence of Saprolegnia declina VS20.</title>
        <authorList>
            <consortium name="The Broad Institute Genome Sequencing Platform"/>
            <person name="Russ C."/>
            <person name="Nusbaum C."/>
            <person name="Tyler B."/>
            <person name="van West P."/>
            <person name="Dieguez-Uribeondo J."/>
            <person name="de Bruijn I."/>
            <person name="Tripathy S."/>
            <person name="Jiang R."/>
            <person name="Young S.K."/>
            <person name="Zeng Q."/>
            <person name="Gargeya S."/>
            <person name="Fitzgerald M."/>
            <person name="Haas B."/>
            <person name="Abouelleil A."/>
            <person name="Alvarado L."/>
            <person name="Arachchi H.M."/>
            <person name="Berlin A."/>
            <person name="Chapman S.B."/>
            <person name="Goldberg J."/>
            <person name="Griggs A."/>
            <person name="Gujja S."/>
            <person name="Hansen M."/>
            <person name="Howarth C."/>
            <person name="Imamovic A."/>
            <person name="Larimer J."/>
            <person name="McCowen C."/>
            <person name="Montmayeur A."/>
            <person name="Murphy C."/>
            <person name="Neiman D."/>
            <person name="Pearson M."/>
            <person name="Priest M."/>
            <person name="Roberts A."/>
            <person name="Saif S."/>
            <person name="Shea T."/>
            <person name="Sisk P."/>
            <person name="Sykes S."/>
            <person name="Wortman J."/>
            <person name="Nusbaum C."/>
            <person name="Birren B."/>
        </authorList>
    </citation>
    <scope>NUCLEOTIDE SEQUENCE [LARGE SCALE GENOMIC DNA]</scope>
    <source>
        <strain evidence="6 7">VS20</strain>
    </source>
</reference>
<dbReference type="InterPro" id="IPR010513">
    <property type="entry name" value="KEN_dom"/>
</dbReference>
<dbReference type="Proteomes" id="UP000030762">
    <property type="component" value="Unassembled WGS sequence"/>
</dbReference>
<gene>
    <name evidence="6" type="ORF">SDRG_16690</name>
</gene>
<dbReference type="GO" id="GO:1990604">
    <property type="term" value="C:IRE1-TRAF2-ASK1 complex"/>
    <property type="evidence" value="ECO:0007669"/>
    <property type="project" value="TreeGrafter"/>
</dbReference>
<dbReference type="PANTHER" id="PTHR13954:SF6">
    <property type="entry name" value="NON-SPECIFIC SERINE_THREONINE PROTEIN KINASE"/>
    <property type="match status" value="1"/>
</dbReference>
<dbReference type="GO" id="GO:0036498">
    <property type="term" value="P:IRE1-mediated unfolded protein response"/>
    <property type="evidence" value="ECO:0007669"/>
    <property type="project" value="TreeGrafter"/>
</dbReference>
<dbReference type="OMA" id="RVAICKR"/>